<name>A0A1C7M3L8_GRIFR</name>
<dbReference type="Proteomes" id="UP000092993">
    <property type="component" value="Unassembled WGS sequence"/>
</dbReference>
<comment type="caution">
    <text evidence="1">The sequence shown here is derived from an EMBL/GenBank/DDBJ whole genome shotgun (WGS) entry which is preliminary data.</text>
</comment>
<dbReference type="SUPFAM" id="SSF52047">
    <property type="entry name" value="RNI-like"/>
    <property type="match status" value="1"/>
</dbReference>
<proteinExistence type="predicted"/>
<dbReference type="OrthoDB" id="270763at2759"/>
<accession>A0A1C7M3L8</accession>
<protein>
    <recommendedName>
        <fullName evidence="3">F-box domain-containing protein</fullName>
    </recommendedName>
</protein>
<dbReference type="EMBL" id="LUGG01000011">
    <property type="protein sequence ID" value="OBZ71495.1"/>
    <property type="molecule type" value="Genomic_DNA"/>
</dbReference>
<reference evidence="1 2" key="1">
    <citation type="submission" date="2016-03" db="EMBL/GenBank/DDBJ databases">
        <title>Whole genome sequencing of Grifola frondosa 9006-11.</title>
        <authorList>
            <person name="Min B."/>
            <person name="Park H."/>
            <person name="Kim J.-G."/>
            <person name="Cho H."/>
            <person name="Oh Y.-L."/>
            <person name="Kong W.-S."/>
            <person name="Choi I.-G."/>
        </authorList>
    </citation>
    <scope>NUCLEOTIDE SEQUENCE [LARGE SCALE GENOMIC DNA]</scope>
    <source>
        <strain evidence="1 2">9006-11</strain>
    </source>
</reference>
<sequence>MTTFLPPEIISKIFEHAYYDAGTPDQKTLTVCSLVSVTWTEPAQRLLFRYVDLSFDHGRRNVSVESFILATDPASEHGHRLGSYVRTLVVDIRPDEAAFKPHTATDFVQVVSHCPRLYEVVLRMLGVHDFDEKTMNELRCLTHRSRPISIRALSLLTCGVQSPILYQLLEVWPTVEFLRLGTEIAASPPSRPANFKLYELTLFRTPAQEILEWLLSASETSLEIVHFRDLPGPESNGMLAIHGPRLRSLRLMHYSLRAAAIIRYCPNLEELILFQLSTYLELAHLPASLEHLSFPNLTWPSFASLDSVVRAIDTLPRLRIVTCDPTAAIHPGYFSALQNKCQDRNIELLANTLPFRTVRLS</sequence>
<dbReference type="InterPro" id="IPR032675">
    <property type="entry name" value="LRR_dom_sf"/>
</dbReference>
<dbReference type="AlphaFoldDB" id="A0A1C7M3L8"/>
<dbReference type="STRING" id="5627.A0A1C7M3L8"/>
<evidence type="ECO:0000313" key="2">
    <source>
        <dbReference type="Proteomes" id="UP000092993"/>
    </source>
</evidence>
<dbReference type="Gene3D" id="3.80.10.10">
    <property type="entry name" value="Ribonuclease Inhibitor"/>
    <property type="match status" value="1"/>
</dbReference>
<organism evidence="1 2">
    <name type="scientific">Grifola frondosa</name>
    <name type="common">Maitake</name>
    <name type="synonym">Polyporus frondosus</name>
    <dbReference type="NCBI Taxonomy" id="5627"/>
    <lineage>
        <taxon>Eukaryota</taxon>
        <taxon>Fungi</taxon>
        <taxon>Dikarya</taxon>
        <taxon>Basidiomycota</taxon>
        <taxon>Agaricomycotina</taxon>
        <taxon>Agaricomycetes</taxon>
        <taxon>Polyporales</taxon>
        <taxon>Grifolaceae</taxon>
        <taxon>Grifola</taxon>
    </lineage>
</organism>
<dbReference type="OMA" id="QDERFGE"/>
<keyword evidence="2" id="KW-1185">Reference proteome</keyword>
<evidence type="ECO:0000313" key="1">
    <source>
        <dbReference type="EMBL" id="OBZ71495.1"/>
    </source>
</evidence>
<gene>
    <name evidence="1" type="ORF">A0H81_08420</name>
</gene>
<evidence type="ECO:0008006" key="3">
    <source>
        <dbReference type="Google" id="ProtNLM"/>
    </source>
</evidence>